<keyword evidence="2" id="KW-0812">Transmembrane</keyword>
<evidence type="ECO:0000256" key="3">
    <source>
        <dbReference type="SAM" id="SignalP"/>
    </source>
</evidence>
<dbReference type="EMBL" id="JAWDGP010001802">
    <property type="protein sequence ID" value="KAK3788040.1"/>
    <property type="molecule type" value="Genomic_DNA"/>
</dbReference>
<evidence type="ECO:0000256" key="2">
    <source>
        <dbReference type="SAM" id="Phobius"/>
    </source>
</evidence>
<keyword evidence="3" id="KW-0732">Signal</keyword>
<dbReference type="Proteomes" id="UP001283361">
    <property type="component" value="Unassembled WGS sequence"/>
</dbReference>
<sequence>MTLIMLYLFGLLCLGDLVSGHEYYEAPKDDRNDTMLALFFVVGILGMIALALAIGYFCGGRRICHGVGFFKSSPRQDGQVVHQTKSSSTLSVSLVKRLLFLDAEDRPVSHFSKLQEFPDSPQSPQDEPQTVPVVEPPPQDESHTVAVVEPSPQEQKGKDVEITLTSVENPEVKLQ</sequence>
<protein>
    <recommendedName>
        <fullName evidence="6">FXYD domain-containing ion transport regulator</fullName>
    </recommendedName>
</protein>
<evidence type="ECO:0008006" key="6">
    <source>
        <dbReference type="Google" id="ProtNLM"/>
    </source>
</evidence>
<feature type="chain" id="PRO_5042279175" description="FXYD domain-containing ion transport regulator" evidence="3">
    <location>
        <begin position="21"/>
        <end position="175"/>
    </location>
</feature>
<feature type="region of interest" description="Disordered" evidence="1">
    <location>
        <begin position="114"/>
        <end position="175"/>
    </location>
</feature>
<dbReference type="AlphaFoldDB" id="A0AAE1DZH9"/>
<gene>
    <name evidence="4" type="ORF">RRG08_051114</name>
</gene>
<reference evidence="4" key="1">
    <citation type="journal article" date="2023" name="G3 (Bethesda)">
        <title>A reference genome for the long-term kleptoplast-retaining sea slug Elysia crispata morphotype clarki.</title>
        <authorList>
            <person name="Eastman K.E."/>
            <person name="Pendleton A.L."/>
            <person name="Shaikh M.A."/>
            <person name="Suttiyut T."/>
            <person name="Ogas R."/>
            <person name="Tomko P."/>
            <person name="Gavelis G."/>
            <person name="Widhalm J.R."/>
            <person name="Wisecaver J.H."/>
        </authorList>
    </citation>
    <scope>NUCLEOTIDE SEQUENCE</scope>
    <source>
        <strain evidence="4">ECLA1</strain>
    </source>
</reference>
<keyword evidence="2" id="KW-0472">Membrane</keyword>
<name>A0AAE1DZH9_9GAST</name>
<organism evidence="4 5">
    <name type="scientific">Elysia crispata</name>
    <name type="common">lettuce slug</name>
    <dbReference type="NCBI Taxonomy" id="231223"/>
    <lineage>
        <taxon>Eukaryota</taxon>
        <taxon>Metazoa</taxon>
        <taxon>Spiralia</taxon>
        <taxon>Lophotrochozoa</taxon>
        <taxon>Mollusca</taxon>
        <taxon>Gastropoda</taxon>
        <taxon>Heterobranchia</taxon>
        <taxon>Euthyneura</taxon>
        <taxon>Panpulmonata</taxon>
        <taxon>Sacoglossa</taxon>
        <taxon>Placobranchoidea</taxon>
        <taxon>Plakobranchidae</taxon>
        <taxon>Elysia</taxon>
    </lineage>
</organism>
<comment type="caution">
    <text evidence="4">The sequence shown here is derived from an EMBL/GenBank/DDBJ whole genome shotgun (WGS) entry which is preliminary data.</text>
</comment>
<evidence type="ECO:0000313" key="5">
    <source>
        <dbReference type="Proteomes" id="UP001283361"/>
    </source>
</evidence>
<feature type="compositionally biased region" description="Low complexity" evidence="1">
    <location>
        <begin position="118"/>
        <end position="133"/>
    </location>
</feature>
<feature type="signal peptide" evidence="3">
    <location>
        <begin position="1"/>
        <end position="20"/>
    </location>
</feature>
<accession>A0AAE1DZH9</accession>
<evidence type="ECO:0000256" key="1">
    <source>
        <dbReference type="SAM" id="MobiDB-lite"/>
    </source>
</evidence>
<keyword evidence="5" id="KW-1185">Reference proteome</keyword>
<keyword evidence="2" id="KW-1133">Transmembrane helix</keyword>
<proteinExistence type="predicted"/>
<feature type="transmembrane region" description="Helical" evidence="2">
    <location>
        <begin position="36"/>
        <end position="58"/>
    </location>
</feature>
<evidence type="ECO:0000313" key="4">
    <source>
        <dbReference type="EMBL" id="KAK3788040.1"/>
    </source>
</evidence>